<organism evidence="2">
    <name type="scientific">Drosophila grimshawi</name>
    <name type="common">Hawaiian fruit fly</name>
    <name type="synonym">Idiomyia grimshawi</name>
    <dbReference type="NCBI Taxonomy" id="7222"/>
    <lineage>
        <taxon>Eukaryota</taxon>
        <taxon>Metazoa</taxon>
        <taxon>Ecdysozoa</taxon>
        <taxon>Arthropoda</taxon>
        <taxon>Hexapoda</taxon>
        <taxon>Insecta</taxon>
        <taxon>Pterygota</taxon>
        <taxon>Neoptera</taxon>
        <taxon>Endopterygota</taxon>
        <taxon>Diptera</taxon>
        <taxon>Brachycera</taxon>
        <taxon>Muscomorpha</taxon>
        <taxon>Ephydroidea</taxon>
        <taxon>Drosophilidae</taxon>
        <taxon>Drosophila</taxon>
        <taxon>Hawaiian Drosophila</taxon>
    </lineage>
</organism>
<dbReference type="EMBL" id="CH916366">
    <property type="protein sequence ID" value="EDV96318.1"/>
    <property type="molecule type" value="Genomic_DNA"/>
</dbReference>
<reference evidence="1 2" key="1">
    <citation type="journal article" date="2007" name="Nature">
        <title>Evolution of genes and genomes on the Drosophila phylogeny.</title>
        <authorList>
            <consortium name="Drosophila 12 Genomes Consortium"/>
            <person name="Clark A.G."/>
            <person name="Eisen M.B."/>
            <person name="Smith D.R."/>
            <person name="Bergman C.M."/>
            <person name="Oliver B."/>
            <person name="Markow T.A."/>
            <person name="Kaufman T.C."/>
            <person name="Kellis M."/>
            <person name="Gelbart W."/>
            <person name="Iyer V.N."/>
            <person name="Pollard D.A."/>
            <person name="Sackton T.B."/>
            <person name="Larracuente A.M."/>
            <person name="Singh N.D."/>
            <person name="Abad J.P."/>
            <person name="Abt D.N."/>
            <person name="Adryan B."/>
            <person name="Aguade M."/>
            <person name="Akashi H."/>
            <person name="Anderson W.W."/>
            <person name="Aquadro C.F."/>
            <person name="Ardell D.H."/>
            <person name="Arguello R."/>
            <person name="Artieri C.G."/>
            <person name="Barbash D.A."/>
            <person name="Barker D."/>
            <person name="Barsanti P."/>
            <person name="Batterham P."/>
            <person name="Batzoglou S."/>
            <person name="Begun D."/>
            <person name="Bhutkar A."/>
            <person name="Blanco E."/>
            <person name="Bosak S.A."/>
            <person name="Bradley R.K."/>
            <person name="Brand A.D."/>
            <person name="Brent M.R."/>
            <person name="Brooks A.N."/>
            <person name="Brown R.H."/>
            <person name="Butlin R.K."/>
            <person name="Caggese C."/>
            <person name="Calvi B.R."/>
            <person name="Bernardo de Carvalho A."/>
            <person name="Caspi A."/>
            <person name="Castrezana S."/>
            <person name="Celniker S.E."/>
            <person name="Chang J.L."/>
            <person name="Chapple C."/>
            <person name="Chatterji S."/>
            <person name="Chinwalla A."/>
            <person name="Civetta A."/>
            <person name="Clifton S.W."/>
            <person name="Comeron J.M."/>
            <person name="Costello J.C."/>
            <person name="Coyne J.A."/>
            <person name="Daub J."/>
            <person name="David R.G."/>
            <person name="Delcher A.L."/>
            <person name="Delehaunty K."/>
            <person name="Do C.B."/>
            <person name="Ebling H."/>
            <person name="Edwards K."/>
            <person name="Eickbush T."/>
            <person name="Evans J.D."/>
            <person name="Filipski A."/>
            <person name="Findeiss S."/>
            <person name="Freyhult E."/>
            <person name="Fulton L."/>
            <person name="Fulton R."/>
            <person name="Garcia A.C."/>
            <person name="Gardiner A."/>
            <person name="Garfield D.A."/>
            <person name="Garvin B.E."/>
            <person name="Gibson G."/>
            <person name="Gilbert D."/>
            <person name="Gnerre S."/>
            <person name="Godfrey J."/>
            <person name="Good R."/>
            <person name="Gotea V."/>
            <person name="Gravely B."/>
            <person name="Greenberg A.J."/>
            <person name="Griffiths-Jones S."/>
            <person name="Gross S."/>
            <person name="Guigo R."/>
            <person name="Gustafson E.A."/>
            <person name="Haerty W."/>
            <person name="Hahn M.W."/>
            <person name="Halligan D.L."/>
            <person name="Halpern A.L."/>
            <person name="Halter G.M."/>
            <person name="Han M.V."/>
            <person name="Heger A."/>
            <person name="Hillier L."/>
            <person name="Hinrichs A.S."/>
            <person name="Holmes I."/>
            <person name="Hoskins R.A."/>
            <person name="Hubisz M.J."/>
            <person name="Hultmark D."/>
            <person name="Huntley M.A."/>
            <person name="Jaffe D.B."/>
            <person name="Jagadeeshan S."/>
            <person name="Jeck W.R."/>
            <person name="Johnson J."/>
            <person name="Jones C.D."/>
            <person name="Jordan W.C."/>
            <person name="Karpen G.H."/>
            <person name="Kataoka E."/>
            <person name="Keightley P.D."/>
            <person name="Kheradpour P."/>
            <person name="Kirkness E.F."/>
            <person name="Koerich L.B."/>
            <person name="Kristiansen K."/>
            <person name="Kudrna D."/>
            <person name="Kulathinal R.J."/>
            <person name="Kumar S."/>
            <person name="Kwok R."/>
            <person name="Lander E."/>
            <person name="Langley C.H."/>
            <person name="Lapoint R."/>
            <person name="Lazzaro B.P."/>
            <person name="Lee S.J."/>
            <person name="Levesque L."/>
            <person name="Li R."/>
            <person name="Lin C.F."/>
            <person name="Lin M.F."/>
            <person name="Lindblad-Toh K."/>
            <person name="Llopart A."/>
            <person name="Long M."/>
            <person name="Low L."/>
            <person name="Lozovsky E."/>
            <person name="Lu J."/>
            <person name="Luo M."/>
            <person name="Machado C.A."/>
            <person name="Makalowski W."/>
            <person name="Marzo M."/>
            <person name="Matsuda M."/>
            <person name="Matzkin L."/>
            <person name="McAllister B."/>
            <person name="McBride C.S."/>
            <person name="McKernan B."/>
            <person name="McKernan K."/>
            <person name="Mendez-Lago M."/>
            <person name="Minx P."/>
            <person name="Mollenhauer M.U."/>
            <person name="Montooth K."/>
            <person name="Mount S.M."/>
            <person name="Mu X."/>
            <person name="Myers E."/>
            <person name="Negre B."/>
            <person name="Newfeld S."/>
            <person name="Nielsen R."/>
            <person name="Noor M.A."/>
            <person name="O'Grady P."/>
            <person name="Pachter L."/>
            <person name="Papaceit M."/>
            <person name="Parisi M.J."/>
            <person name="Parisi M."/>
            <person name="Parts L."/>
            <person name="Pedersen J.S."/>
            <person name="Pesole G."/>
            <person name="Phillippy A.M."/>
            <person name="Ponting C.P."/>
            <person name="Pop M."/>
            <person name="Porcelli D."/>
            <person name="Powell J.R."/>
            <person name="Prohaska S."/>
            <person name="Pruitt K."/>
            <person name="Puig M."/>
            <person name="Quesneville H."/>
            <person name="Ram K.R."/>
            <person name="Rand D."/>
            <person name="Rasmussen M.D."/>
            <person name="Reed L.K."/>
            <person name="Reenan R."/>
            <person name="Reily A."/>
            <person name="Remington K.A."/>
            <person name="Rieger T.T."/>
            <person name="Ritchie M.G."/>
            <person name="Robin C."/>
            <person name="Rogers Y.H."/>
            <person name="Rohde C."/>
            <person name="Rozas J."/>
            <person name="Rubenfield M.J."/>
            <person name="Ruiz A."/>
            <person name="Russo S."/>
            <person name="Salzberg S.L."/>
            <person name="Sanchez-Gracia A."/>
            <person name="Saranga D.J."/>
            <person name="Sato H."/>
            <person name="Schaeffer S.W."/>
            <person name="Schatz M.C."/>
            <person name="Schlenke T."/>
            <person name="Schwartz R."/>
            <person name="Segarra C."/>
            <person name="Singh R.S."/>
            <person name="Sirot L."/>
            <person name="Sirota M."/>
            <person name="Sisneros N.B."/>
            <person name="Smith C.D."/>
            <person name="Smith T.F."/>
            <person name="Spieth J."/>
            <person name="Stage D.E."/>
            <person name="Stark A."/>
            <person name="Stephan W."/>
            <person name="Strausberg R.L."/>
            <person name="Strempel S."/>
            <person name="Sturgill D."/>
            <person name="Sutton G."/>
            <person name="Sutton G.G."/>
            <person name="Tao W."/>
            <person name="Teichmann S."/>
            <person name="Tobari Y.N."/>
            <person name="Tomimura Y."/>
            <person name="Tsolas J.M."/>
            <person name="Valente V.L."/>
            <person name="Venter E."/>
            <person name="Venter J.C."/>
            <person name="Vicario S."/>
            <person name="Vieira F.G."/>
            <person name="Vilella A.J."/>
            <person name="Villasante A."/>
            <person name="Walenz B."/>
            <person name="Wang J."/>
            <person name="Wasserman M."/>
            <person name="Watts T."/>
            <person name="Wilson D."/>
            <person name="Wilson R.K."/>
            <person name="Wing R.A."/>
            <person name="Wolfner M.F."/>
            <person name="Wong A."/>
            <person name="Wong G.K."/>
            <person name="Wu C.I."/>
            <person name="Wu G."/>
            <person name="Yamamoto D."/>
            <person name="Yang H.P."/>
            <person name="Yang S.P."/>
            <person name="Yorke J.A."/>
            <person name="Yoshida K."/>
            <person name="Zdobnov E."/>
            <person name="Zhang P."/>
            <person name="Zhang Y."/>
            <person name="Zimin A.V."/>
            <person name="Baldwin J."/>
            <person name="Abdouelleil A."/>
            <person name="Abdulkadir J."/>
            <person name="Abebe A."/>
            <person name="Abera B."/>
            <person name="Abreu J."/>
            <person name="Acer S.C."/>
            <person name="Aftuck L."/>
            <person name="Alexander A."/>
            <person name="An P."/>
            <person name="Anderson E."/>
            <person name="Anderson S."/>
            <person name="Arachi H."/>
            <person name="Azer M."/>
            <person name="Bachantsang P."/>
            <person name="Barry A."/>
            <person name="Bayul T."/>
            <person name="Berlin A."/>
            <person name="Bessette D."/>
            <person name="Bloom T."/>
            <person name="Blye J."/>
            <person name="Boguslavskiy L."/>
            <person name="Bonnet C."/>
            <person name="Boukhgalter B."/>
            <person name="Bourzgui I."/>
            <person name="Brown A."/>
            <person name="Cahill P."/>
            <person name="Channer S."/>
            <person name="Cheshatsang Y."/>
            <person name="Chuda L."/>
            <person name="Citroen M."/>
            <person name="Collymore A."/>
            <person name="Cooke P."/>
            <person name="Costello M."/>
            <person name="D'Aco K."/>
            <person name="Daza R."/>
            <person name="De Haan G."/>
            <person name="DeGray S."/>
            <person name="DeMaso C."/>
            <person name="Dhargay N."/>
            <person name="Dooley K."/>
            <person name="Dooley E."/>
            <person name="Doricent M."/>
            <person name="Dorje P."/>
            <person name="Dorjee K."/>
            <person name="Dupes A."/>
            <person name="Elong R."/>
            <person name="Falk J."/>
            <person name="Farina A."/>
            <person name="Faro S."/>
            <person name="Ferguson D."/>
            <person name="Fisher S."/>
            <person name="Foley C.D."/>
            <person name="Franke A."/>
            <person name="Friedrich D."/>
            <person name="Gadbois L."/>
            <person name="Gearin G."/>
            <person name="Gearin C.R."/>
            <person name="Giannoukos G."/>
            <person name="Goode T."/>
            <person name="Graham J."/>
            <person name="Grandbois E."/>
            <person name="Grewal S."/>
            <person name="Gyaltsen K."/>
            <person name="Hafez N."/>
            <person name="Hagos B."/>
            <person name="Hall J."/>
            <person name="Henson C."/>
            <person name="Hollinger A."/>
            <person name="Honan T."/>
            <person name="Huard M.D."/>
            <person name="Hughes L."/>
            <person name="Hurhula B."/>
            <person name="Husby M.E."/>
            <person name="Kamat A."/>
            <person name="Kanga B."/>
            <person name="Kashin S."/>
            <person name="Khazanovich D."/>
            <person name="Kisner P."/>
            <person name="Lance K."/>
            <person name="Lara M."/>
            <person name="Lee W."/>
            <person name="Lennon N."/>
            <person name="Letendre F."/>
            <person name="LeVine R."/>
            <person name="Lipovsky A."/>
            <person name="Liu X."/>
            <person name="Liu J."/>
            <person name="Liu S."/>
            <person name="Lokyitsang T."/>
            <person name="Lokyitsang Y."/>
            <person name="Lubonja R."/>
            <person name="Lui A."/>
            <person name="MacDonald P."/>
            <person name="Magnisalis V."/>
            <person name="Maru K."/>
            <person name="Matthews C."/>
            <person name="McCusker W."/>
            <person name="McDonough S."/>
            <person name="Mehta T."/>
            <person name="Meldrim J."/>
            <person name="Meneus L."/>
            <person name="Mihai O."/>
            <person name="Mihalev A."/>
            <person name="Mihova T."/>
            <person name="Mittelman R."/>
            <person name="Mlenga V."/>
            <person name="Montmayeur A."/>
            <person name="Mulrain L."/>
            <person name="Navidi A."/>
            <person name="Naylor J."/>
            <person name="Negash T."/>
            <person name="Nguyen T."/>
            <person name="Nguyen N."/>
            <person name="Nicol R."/>
            <person name="Norbu C."/>
            <person name="Norbu N."/>
            <person name="Novod N."/>
            <person name="O'Neill B."/>
            <person name="Osman S."/>
            <person name="Markiewicz E."/>
            <person name="Oyono O.L."/>
            <person name="Patti C."/>
            <person name="Phunkhang P."/>
            <person name="Pierre F."/>
            <person name="Priest M."/>
            <person name="Raghuraman S."/>
            <person name="Rege F."/>
            <person name="Reyes R."/>
            <person name="Rise C."/>
            <person name="Rogov P."/>
            <person name="Ross K."/>
            <person name="Ryan E."/>
            <person name="Settipalli S."/>
            <person name="Shea T."/>
            <person name="Sherpa N."/>
            <person name="Shi L."/>
            <person name="Shih D."/>
            <person name="Sparrow T."/>
            <person name="Spaulding J."/>
            <person name="Stalker J."/>
            <person name="Stange-Thomann N."/>
            <person name="Stavropoulos S."/>
            <person name="Stone C."/>
            <person name="Strader C."/>
            <person name="Tesfaye S."/>
            <person name="Thomson T."/>
            <person name="Thoulutsang Y."/>
            <person name="Thoulutsang D."/>
            <person name="Topham K."/>
            <person name="Topping I."/>
            <person name="Tsamla T."/>
            <person name="Vassiliev H."/>
            <person name="Vo A."/>
            <person name="Wangchuk T."/>
            <person name="Wangdi T."/>
            <person name="Weiand M."/>
            <person name="Wilkinson J."/>
            <person name="Wilson A."/>
            <person name="Yadav S."/>
            <person name="Young G."/>
            <person name="Yu Q."/>
            <person name="Zembek L."/>
            <person name="Zhong D."/>
            <person name="Zimmer A."/>
            <person name="Zwirko Z."/>
            <person name="Jaffe D.B."/>
            <person name="Alvarez P."/>
            <person name="Brockman W."/>
            <person name="Butler J."/>
            <person name="Chin C."/>
            <person name="Gnerre S."/>
            <person name="Grabherr M."/>
            <person name="Kleber M."/>
            <person name="Mauceli E."/>
            <person name="MacCallum I."/>
        </authorList>
    </citation>
    <scope>NUCLEOTIDE SEQUENCE [LARGE SCALE GENOMIC DNA]</scope>
    <source>
        <strain evidence="2">Tucson 15287-2541.00</strain>
    </source>
</reference>
<gene>
    <name evidence="1" type="primary">Dgri\GH15271</name>
    <name evidence="1" type="ORF">Dgri_GH15271</name>
</gene>
<dbReference type="HOGENOM" id="CLU_209951_0_0_1"/>
<evidence type="ECO:0000313" key="2">
    <source>
        <dbReference type="Proteomes" id="UP000001070"/>
    </source>
</evidence>
<dbReference type="PhylomeDB" id="B4IX12"/>
<dbReference type="InParanoid" id="B4IX12"/>
<sequence length="63" mass="6781">MNQTAVSLDSVATVIIIDTSSSSISSNSSRQHQYPGQVITIKLGHSYATRADLNYCPQQPLGE</sequence>
<name>B4IX12_DROGR</name>
<dbReference type="Proteomes" id="UP000001070">
    <property type="component" value="Unassembled WGS sequence"/>
</dbReference>
<dbReference type="eggNOG" id="ENOG502TC9G">
    <property type="taxonomic scope" value="Eukaryota"/>
</dbReference>
<dbReference type="AlphaFoldDB" id="B4IX12"/>
<accession>B4IX12</accession>
<keyword evidence="2" id="KW-1185">Reference proteome</keyword>
<proteinExistence type="predicted"/>
<evidence type="ECO:0000313" key="1">
    <source>
        <dbReference type="EMBL" id="EDV96318.1"/>
    </source>
</evidence>
<protein>
    <submittedName>
        <fullName evidence="1">GH15271</fullName>
    </submittedName>
</protein>